<accession>A0AAV7X4W9</accession>
<comment type="caution">
    <text evidence="1">The sequence shown here is derived from an EMBL/GenBank/DDBJ whole genome shotgun (WGS) entry which is preliminary data.</text>
</comment>
<evidence type="ECO:0000313" key="2">
    <source>
        <dbReference type="Proteomes" id="UP001066276"/>
    </source>
</evidence>
<gene>
    <name evidence="1" type="ORF">NDU88_006745</name>
</gene>
<proteinExistence type="predicted"/>
<organism evidence="1 2">
    <name type="scientific">Pleurodeles waltl</name>
    <name type="common">Iberian ribbed newt</name>
    <dbReference type="NCBI Taxonomy" id="8319"/>
    <lineage>
        <taxon>Eukaryota</taxon>
        <taxon>Metazoa</taxon>
        <taxon>Chordata</taxon>
        <taxon>Craniata</taxon>
        <taxon>Vertebrata</taxon>
        <taxon>Euteleostomi</taxon>
        <taxon>Amphibia</taxon>
        <taxon>Batrachia</taxon>
        <taxon>Caudata</taxon>
        <taxon>Salamandroidea</taxon>
        <taxon>Salamandridae</taxon>
        <taxon>Pleurodelinae</taxon>
        <taxon>Pleurodeles</taxon>
    </lineage>
</organism>
<dbReference type="AlphaFoldDB" id="A0AAV7X4W9"/>
<keyword evidence="2" id="KW-1185">Reference proteome</keyword>
<dbReference type="Proteomes" id="UP001066276">
    <property type="component" value="Chromosome 1_1"/>
</dbReference>
<name>A0AAV7X4W9_PLEWA</name>
<sequence length="133" mass="15212">MGFPIPYQDRRNFSELDRHLGSIGGSRYRQLSNFEFQSADRESPYKFMQPGAVALSESLPLPLTGIVDHNIGKSADRPLCRSVIVLLNKLLYHFRRDVRRKRCVCEDLWPLLLADALPCWPLGPIRIQTTACL</sequence>
<reference evidence="1" key="1">
    <citation type="journal article" date="2022" name="bioRxiv">
        <title>Sequencing and chromosome-scale assembly of the giantPleurodeles waltlgenome.</title>
        <authorList>
            <person name="Brown T."/>
            <person name="Elewa A."/>
            <person name="Iarovenko S."/>
            <person name="Subramanian E."/>
            <person name="Araus A.J."/>
            <person name="Petzold A."/>
            <person name="Susuki M."/>
            <person name="Suzuki K.-i.T."/>
            <person name="Hayashi T."/>
            <person name="Toyoda A."/>
            <person name="Oliveira C."/>
            <person name="Osipova E."/>
            <person name="Leigh N.D."/>
            <person name="Simon A."/>
            <person name="Yun M.H."/>
        </authorList>
    </citation>
    <scope>NUCLEOTIDE SEQUENCE</scope>
    <source>
        <strain evidence="1">20211129_DDA</strain>
        <tissue evidence="1">Liver</tissue>
    </source>
</reference>
<protein>
    <submittedName>
        <fullName evidence="1">Uncharacterized protein</fullName>
    </submittedName>
</protein>
<evidence type="ECO:0000313" key="1">
    <source>
        <dbReference type="EMBL" id="KAJ1219174.1"/>
    </source>
</evidence>
<dbReference type="EMBL" id="JANPWB010000001">
    <property type="protein sequence ID" value="KAJ1219174.1"/>
    <property type="molecule type" value="Genomic_DNA"/>
</dbReference>